<organism evidence="1 2">
    <name type="scientific">Portunus trituberculatus</name>
    <name type="common">Swimming crab</name>
    <name type="synonym">Neptunus trituberculatus</name>
    <dbReference type="NCBI Taxonomy" id="210409"/>
    <lineage>
        <taxon>Eukaryota</taxon>
        <taxon>Metazoa</taxon>
        <taxon>Ecdysozoa</taxon>
        <taxon>Arthropoda</taxon>
        <taxon>Crustacea</taxon>
        <taxon>Multicrustacea</taxon>
        <taxon>Malacostraca</taxon>
        <taxon>Eumalacostraca</taxon>
        <taxon>Eucarida</taxon>
        <taxon>Decapoda</taxon>
        <taxon>Pleocyemata</taxon>
        <taxon>Brachyura</taxon>
        <taxon>Eubrachyura</taxon>
        <taxon>Portunoidea</taxon>
        <taxon>Portunidae</taxon>
        <taxon>Portuninae</taxon>
        <taxon>Portunus</taxon>
    </lineage>
</organism>
<sequence length="25" mass="3015">MELHCCCRVHNSTSKTIRIYYNGVW</sequence>
<name>A0A5B7JIV3_PORTR</name>
<dbReference type="AlphaFoldDB" id="A0A5B7JIV3"/>
<proteinExistence type="predicted"/>
<protein>
    <submittedName>
        <fullName evidence="1">Uncharacterized protein</fullName>
    </submittedName>
</protein>
<dbReference type="EMBL" id="VSRR010093077">
    <property type="protein sequence ID" value="MPC92948.1"/>
    <property type="molecule type" value="Genomic_DNA"/>
</dbReference>
<dbReference type="Proteomes" id="UP000324222">
    <property type="component" value="Unassembled WGS sequence"/>
</dbReference>
<accession>A0A5B7JIV3</accession>
<keyword evidence="2" id="KW-1185">Reference proteome</keyword>
<comment type="caution">
    <text evidence="1">The sequence shown here is derived from an EMBL/GenBank/DDBJ whole genome shotgun (WGS) entry which is preliminary data.</text>
</comment>
<evidence type="ECO:0000313" key="1">
    <source>
        <dbReference type="EMBL" id="MPC92948.1"/>
    </source>
</evidence>
<reference evidence="1 2" key="1">
    <citation type="submission" date="2019-05" db="EMBL/GenBank/DDBJ databases">
        <title>Another draft genome of Portunus trituberculatus and its Hox gene families provides insights of decapod evolution.</title>
        <authorList>
            <person name="Jeong J.-H."/>
            <person name="Song I."/>
            <person name="Kim S."/>
            <person name="Choi T."/>
            <person name="Kim D."/>
            <person name="Ryu S."/>
            <person name="Kim W."/>
        </authorList>
    </citation>
    <scope>NUCLEOTIDE SEQUENCE [LARGE SCALE GENOMIC DNA]</scope>
    <source>
        <tissue evidence="1">Muscle</tissue>
    </source>
</reference>
<gene>
    <name evidence="1" type="ORF">E2C01_088061</name>
</gene>
<evidence type="ECO:0000313" key="2">
    <source>
        <dbReference type="Proteomes" id="UP000324222"/>
    </source>
</evidence>